<dbReference type="AlphaFoldDB" id="A0A9W8TSJ0"/>
<name>A0A9W8TSJ0_9PEZI</name>
<keyword evidence="3" id="KW-1185">Reference proteome</keyword>
<accession>A0A9W8TSJ0</accession>
<dbReference type="EMBL" id="JANPWZ010000013">
    <property type="protein sequence ID" value="KAJ3580346.1"/>
    <property type="molecule type" value="Genomic_DNA"/>
</dbReference>
<evidence type="ECO:0000313" key="2">
    <source>
        <dbReference type="EMBL" id="KAJ3580346.1"/>
    </source>
</evidence>
<organism evidence="2 3">
    <name type="scientific">Xylaria arbuscula</name>
    <dbReference type="NCBI Taxonomy" id="114810"/>
    <lineage>
        <taxon>Eukaryota</taxon>
        <taxon>Fungi</taxon>
        <taxon>Dikarya</taxon>
        <taxon>Ascomycota</taxon>
        <taxon>Pezizomycotina</taxon>
        <taxon>Sordariomycetes</taxon>
        <taxon>Xylariomycetidae</taxon>
        <taxon>Xylariales</taxon>
        <taxon>Xylariaceae</taxon>
        <taxon>Xylaria</taxon>
    </lineage>
</organism>
<feature type="region of interest" description="Disordered" evidence="1">
    <location>
        <begin position="1"/>
        <end position="48"/>
    </location>
</feature>
<feature type="compositionally biased region" description="Low complexity" evidence="1">
    <location>
        <begin position="1"/>
        <end position="25"/>
    </location>
</feature>
<dbReference type="Proteomes" id="UP001148614">
    <property type="component" value="Unassembled WGS sequence"/>
</dbReference>
<protein>
    <submittedName>
        <fullName evidence="2">Uncharacterized protein</fullName>
    </submittedName>
</protein>
<feature type="compositionally biased region" description="Pro residues" evidence="1">
    <location>
        <begin position="26"/>
        <end position="37"/>
    </location>
</feature>
<reference evidence="2" key="1">
    <citation type="submission" date="2022-07" db="EMBL/GenBank/DDBJ databases">
        <title>Genome Sequence of Xylaria arbuscula.</title>
        <authorList>
            <person name="Buettner E."/>
        </authorList>
    </citation>
    <scope>NUCLEOTIDE SEQUENCE</scope>
    <source>
        <strain evidence="2">VT107</strain>
    </source>
</reference>
<evidence type="ECO:0000313" key="3">
    <source>
        <dbReference type="Proteomes" id="UP001148614"/>
    </source>
</evidence>
<comment type="caution">
    <text evidence="2">The sequence shown here is derived from an EMBL/GenBank/DDBJ whole genome shotgun (WGS) entry which is preliminary data.</text>
</comment>
<gene>
    <name evidence="2" type="ORF">NPX13_g224</name>
</gene>
<proteinExistence type="predicted"/>
<sequence>MSAQDTPAQSPPAQDASAQDPVAQEPQPPAQVEPQPPDGDALAGPLFDISPKCSRTSAAFFVKALANPVALERGQDISGLDDLGQLYSDRIRRRAQIEPTMQWLLPGVECLNSDPNILTRLSSHIRCTTGRRLPIAAGEDAWSDYSEAKQEGPVMELSGTSRQALILISRLLKWDETWTFRKWENGKTGKPEGTQRFETDSTASCLISSVLFLFNVLYWPPNHSGIIGE</sequence>
<evidence type="ECO:0000256" key="1">
    <source>
        <dbReference type="SAM" id="MobiDB-lite"/>
    </source>
</evidence>